<dbReference type="Gramene" id="OB06G24870.1">
    <property type="protein sequence ID" value="OB06G24870.1"/>
    <property type="gene ID" value="OB06G24870"/>
</dbReference>
<accession>J3MEP3</accession>
<organism evidence="1">
    <name type="scientific">Oryza brachyantha</name>
    <name type="common">malo sina</name>
    <dbReference type="NCBI Taxonomy" id="4533"/>
    <lineage>
        <taxon>Eukaryota</taxon>
        <taxon>Viridiplantae</taxon>
        <taxon>Streptophyta</taxon>
        <taxon>Embryophyta</taxon>
        <taxon>Tracheophyta</taxon>
        <taxon>Spermatophyta</taxon>
        <taxon>Magnoliopsida</taxon>
        <taxon>Liliopsida</taxon>
        <taxon>Poales</taxon>
        <taxon>Poaceae</taxon>
        <taxon>BOP clade</taxon>
        <taxon>Oryzoideae</taxon>
        <taxon>Oryzeae</taxon>
        <taxon>Oryzinae</taxon>
        <taxon>Oryza</taxon>
    </lineage>
</organism>
<reference evidence="1" key="1">
    <citation type="journal article" date="2013" name="Nat. Commun.">
        <title>Whole-genome sequencing of Oryza brachyantha reveals mechanisms underlying Oryza genome evolution.</title>
        <authorList>
            <person name="Chen J."/>
            <person name="Huang Q."/>
            <person name="Gao D."/>
            <person name="Wang J."/>
            <person name="Lang Y."/>
            <person name="Liu T."/>
            <person name="Li B."/>
            <person name="Bai Z."/>
            <person name="Luis Goicoechea J."/>
            <person name="Liang C."/>
            <person name="Chen C."/>
            <person name="Zhang W."/>
            <person name="Sun S."/>
            <person name="Liao Y."/>
            <person name="Zhang X."/>
            <person name="Yang L."/>
            <person name="Song C."/>
            <person name="Wang M."/>
            <person name="Shi J."/>
            <person name="Liu G."/>
            <person name="Liu J."/>
            <person name="Zhou H."/>
            <person name="Zhou W."/>
            <person name="Yu Q."/>
            <person name="An N."/>
            <person name="Chen Y."/>
            <person name="Cai Q."/>
            <person name="Wang B."/>
            <person name="Liu B."/>
            <person name="Min J."/>
            <person name="Huang Y."/>
            <person name="Wu H."/>
            <person name="Li Z."/>
            <person name="Zhang Y."/>
            <person name="Yin Y."/>
            <person name="Song W."/>
            <person name="Jiang J."/>
            <person name="Jackson S.A."/>
            <person name="Wing R.A."/>
            <person name="Wang J."/>
            <person name="Chen M."/>
        </authorList>
    </citation>
    <scope>NUCLEOTIDE SEQUENCE [LARGE SCALE GENOMIC DNA]</scope>
    <source>
        <strain evidence="1">cv. IRGC 101232</strain>
    </source>
</reference>
<keyword evidence="2" id="KW-1185">Reference proteome</keyword>
<dbReference type="STRING" id="4533.J3MEP3"/>
<dbReference type="HOGENOM" id="CLU_2675053_0_0_1"/>
<reference evidence="1" key="2">
    <citation type="submission" date="2013-04" db="UniProtKB">
        <authorList>
            <consortium name="EnsemblPlants"/>
        </authorList>
    </citation>
    <scope>IDENTIFICATION</scope>
</reference>
<evidence type="ECO:0000313" key="1">
    <source>
        <dbReference type="EnsemblPlants" id="OB06G24870.1"/>
    </source>
</evidence>
<dbReference type="Proteomes" id="UP000006038">
    <property type="component" value="Chromosome 6"/>
</dbReference>
<name>J3MEP3_ORYBR</name>
<dbReference type="AlphaFoldDB" id="J3MEP3"/>
<proteinExistence type="predicted"/>
<sequence length="75" mass="8177">MEIHGAASRRQQHDGGGVKVKFIETQFISSDAASFKSVQQEAARLEDLHELCDFGDLLYAGGARRVDGAGYGFPY</sequence>
<evidence type="ECO:0000313" key="2">
    <source>
        <dbReference type="Proteomes" id="UP000006038"/>
    </source>
</evidence>
<protein>
    <submittedName>
        <fullName evidence="1">Uncharacterized protein</fullName>
    </submittedName>
</protein>
<dbReference type="OMA" id="HELCDFG"/>
<dbReference type="EnsemblPlants" id="OB06G24870.1">
    <property type="protein sequence ID" value="OB06G24870.1"/>
    <property type="gene ID" value="OB06G24870"/>
</dbReference>